<comment type="caution">
    <text evidence="3">The sequence shown here is derived from an EMBL/GenBank/DDBJ whole genome shotgun (WGS) entry which is preliminary data.</text>
</comment>
<proteinExistence type="predicted"/>
<keyword evidence="3" id="KW-0436">Ligase</keyword>
<dbReference type="InterPro" id="IPR020845">
    <property type="entry name" value="AMP-binding_CS"/>
</dbReference>
<sequence>MTQLSLATVLAESARKYPDKIAVIDSLTTERITYKDLWQQTLAYAGGLKAQGIGPGDVVAVQIPNLADFPRVYYAVLAAGATIVPMHLLLTPEENAYVLKDSGAKLLVAHSSQLENAVAAAKVADIPVVSVGPAVPGVARLEEAEGKPLRTYESREAEDVAVVFYTSGTTGKPKGALLTHLNLVMNTMVNVFDIHDLNDDDIVMGCLPLFHTFGQTVGMNGTFRLGGTIVLMARFTGEAAIQLMVRENVTIFHGVPTMYIGLLEAAGKADKLPDLRLCVSGGASLPVAVLEKFNEVFHATIYEGYGLSETSPTATTNQPAFGTKPGTIGHPIWGVEVEIARPEIDERIELMETGELGEIVIRGHNVFAGYLNNPSATAEAVVDGWFRTGDLGTKDEAGFITIVDRKKDLVIRGGFNVYPREVEEALARHPAVQQVAVIGVPDPVHGEEICAVVVADPGGITAEELIEWSREKLGKHKYPRQIRFAEQLPLGPSFKVLKRELRKTYGS</sequence>
<evidence type="ECO:0000313" key="3">
    <source>
        <dbReference type="EMBL" id="MCY1140745.1"/>
    </source>
</evidence>
<protein>
    <submittedName>
        <fullName evidence="3">Long-chain fatty acid--CoA ligase</fullName>
    </submittedName>
</protein>
<feature type="domain" description="AMP-binding enzyme C-terminal" evidence="2">
    <location>
        <begin position="421"/>
        <end position="495"/>
    </location>
</feature>
<dbReference type="SUPFAM" id="SSF56801">
    <property type="entry name" value="Acetyl-CoA synthetase-like"/>
    <property type="match status" value="1"/>
</dbReference>
<dbReference type="InterPro" id="IPR000873">
    <property type="entry name" value="AMP-dep_synth/lig_dom"/>
</dbReference>
<dbReference type="InterPro" id="IPR050237">
    <property type="entry name" value="ATP-dep_AMP-bd_enzyme"/>
</dbReference>
<dbReference type="RefSeq" id="WP_267565012.1">
    <property type="nucleotide sequence ID" value="NZ_JAPNTZ010000007.1"/>
</dbReference>
<accession>A0ABT4B525</accession>
<dbReference type="InterPro" id="IPR025110">
    <property type="entry name" value="AMP-bd_C"/>
</dbReference>
<evidence type="ECO:0000313" key="4">
    <source>
        <dbReference type="Proteomes" id="UP001151002"/>
    </source>
</evidence>
<dbReference type="GO" id="GO:0016874">
    <property type="term" value="F:ligase activity"/>
    <property type="evidence" value="ECO:0007669"/>
    <property type="project" value="UniProtKB-KW"/>
</dbReference>
<name>A0ABT4B525_9ACTN</name>
<dbReference type="PANTHER" id="PTHR43767:SF12">
    <property type="entry name" value="AMP-DEPENDENT SYNTHETASE AND LIGASE"/>
    <property type="match status" value="1"/>
</dbReference>
<dbReference type="InterPro" id="IPR045851">
    <property type="entry name" value="AMP-bd_C_sf"/>
</dbReference>
<dbReference type="PANTHER" id="PTHR43767">
    <property type="entry name" value="LONG-CHAIN-FATTY-ACID--COA LIGASE"/>
    <property type="match status" value="1"/>
</dbReference>
<feature type="domain" description="AMP-dependent synthetase/ligase" evidence="1">
    <location>
        <begin position="11"/>
        <end position="371"/>
    </location>
</feature>
<dbReference type="Gene3D" id="3.30.300.30">
    <property type="match status" value="1"/>
</dbReference>
<dbReference type="CDD" id="cd05936">
    <property type="entry name" value="FC-FACS_FadD_like"/>
    <property type="match status" value="1"/>
</dbReference>
<organism evidence="3 4">
    <name type="scientific">Paractinoplanes pyxinae</name>
    <dbReference type="NCBI Taxonomy" id="2997416"/>
    <lineage>
        <taxon>Bacteria</taxon>
        <taxon>Bacillati</taxon>
        <taxon>Actinomycetota</taxon>
        <taxon>Actinomycetes</taxon>
        <taxon>Micromonosporales</taxon>
        <taxon>Micromonosporaceae</taxon>
        <taxon>Paractinoplanes</taxon>
    </lineage>
</organism>
<dbReference type="Gene3D" id="3.40.50.12780">
    <property type="entry name" value="N-terminal domain of ligase-like"/>
    <property type="match status" value="1"/>
</dbReference>
<evidence type="ECO:0000259" key="2">
    <source>
        <dbReference type="Pfam" id="PF13193"/>
    </source>
</evidence>
<dbReference type="PROSITE" id="PS00455">
    <property type="entry name" value="AMP_BINDING"/>
    <property type="match status" value="1"/>
</dbReference>
<reference evidence="3" key="1">
    <citation type="submission" date="2022-11" db="EMBL/GenBank/DDBJ databases">
        <authorList>
            <person name="Somphong A."/>
            <person name="Phongsopitanun W."/>
        </authorList>
    </citation>
    <scope>NUCLEOTIDE SEQUENCE</scope>
    <source>
        <strain evidence="3">Pm04-4</strain>
    </source>
</reference>
<evidence type="ECO:0000259" key="1">
    <source>
        <dbReference type="Pfam" id="PF00501"/>
    </source>
</evidence>
<dbReference type="InterPro" id="IPR042099">
    <property type="entry name" value="ANL_N_sf"/>
</dbReference>
<gene>
    <name evidence="3" type="ORF">OWR29_22330</name>
</gene>
<dbReference type="EMBL" id="JAPNTZ010000007">
    <property type="protein sequence ID" value="MCY1140745.1"/>
    <property type="molecule type" value="Genomic_DNA"/>
</dbReference>
<keyword evidence="4" id="KW-1185">Reference proteome</keyword>
<dbReference type="Pfam" id="PF00501">
    <property type="entry name" value="AMP-binding"/>
    <property type="match status" value="1"/>
</dbReference>
<dbReference type="Proteomes" id="UP001151002">
    <property type="component" value="Unassembled WGS sequence"/>
</dbReference>
<dbReference type="Pfam" id="PF13193">
    <property type="entry name" value="AMP-binding_C"/>
    <property type="match status" value="1"/>
</dbReference>